<dbReference type="Pfam" id="PF00515">
    <property type="entry name" value="TPR_1"/>
    <property type="match status" value="2"/>
</dbReference>
<dbReference type="KEGG" id="cyt:cce_3139"/>
<dbReference type="InterPro" id="IPR011990">
    <property type="entry name" value="TPR-like_helical_dom_sf"/>
</dbReference>
<accession>B1WX18</accession>
<dbReference type="SMART" id="SM00028">
    <property type="entry name" value="TPR"/>
    <property type="match status" value="5"/>
</dbReference>
<feature type="repeat" description="TPR" evidence="1">
    <location>
        <begin position="281"/>
        <end position="314"/>
    </location>
</feature>
<dbReference type="EMBL" id="CP000806">
    <property type="protein sequence ID" value="ACB52487.1"/>
    <property type="molecule type" value="Genomic_DNA"/>
</dbReference>
<feature type="repeat" description="TPR" evidence="1">
    <location>
        <begin position="349"/>
        <end position="382"/>
    </location>
</feature>
<dbReference type="HOGENOM" id="CLU_023736_3_1_3"/>
<dbReference type="Pfam" id="PF13424">
    <property type="entry name" value="TPR_12"/>
    <property type="match status" value="1"/>
</dbReference>
<evidence type="ECO:0000313" key="3">
    <source>
        <dbReference type="EMBL" id="ACB52487.1"/>
    </source>
</evidence>
<dbReference type="SUPFAM" id="SSF48452">
    <property type="entry name" value="TPR-like"/>
    <property type="match status" value="1"/>
</dbReference>
<protein>
    <recommendedName>
        <fullName evidence="2">Glycosyltransferase 2-like domain-containing protein</fullName>
    </recommendedName>
</protein>
<evidence type="ECO:0000256" key="1">
    <source>
        <dbReference type="PROSITE-ProRule" id="PRU00339"/>
    </source>
</evidence>
<dbReference type="Pfam" id="PF13181">
    <property type="entry name" value="TPR_8"/>
    <property type="match status" value="1"/>
</dbReference>
<feature type="repeat" description="TPR" evidence="1">
    <location>
        <begin position="315"/>
        <end position="348"/>
    </location>
</feature>
<keyword evidence="1" id="KW-0802">TPR repeat</keyword>
<dbReference type="Pfam" id="PF00535">
    <property type="entry name" value="Glycos_transf_2"/>
    <property type="match status" value="1"/>
</dbReference>
<dbReference type="InterPro" id="IPR001173">
    <property type="entry name" value="Glyco_trans_2-like"/>
</dbReference>
<dbReference type="eggNOG" id="COG0463">
    <property type="taxonomic scope" value="Bacteria"/>
</dbReference>
<dbReference type="STRING" id="43989.cce_3139"/>
<dbReference type="CDD" id="cd02511">
    <property type="entry name" value="Beta4Glucosyltransferase"/>
    <property type="match status" value="1"/>
</dbReference>
<keyword evidence="4" id="KW-1185">Reference proteome</keyword>
<dbReference type="eggNOG" id="COG0457">
    <property type="taxonomic scope" value="Bacteria"/>
</dbReference>
<dbReference type="InterPro" id="IPR029044">
    <property type="entry name" value="Nucleotide-diphossugar_trans"/>
</dbReference>
<sequence>MGVIMTKLSLCMIVKNEEATLSKCLESVQDVVDEIVVMDTGSTDKTVEIAQKFGANIPTFEWGNDFAEARNEALKYVTGDWVLILDADEVLNKKVAPQIKEAIDKDENLVVNLVRHEIGSSQSPYSLVSRLFRKHPEVSFSRPYHAIIDDSVSELIKKESHWKIVDLPAITVFHYGYTPGAIASLDKYNRAQQAMEKFIKEHPNDPYTCSKLGALYAQIGKEKQAIKLFKQGLKSNKADTHVLYELHYHLGNLLSKQEETEKAIKHFQKAIDQPIMPPLKLGAYNNIGVVLQSMGDYKNAAQAYETTLKIDPSFITGYYNFAMTLSAMGKLADAVAIYEKLISLSPNYAAAYQNLGVVLFKLKKLPESSEAFKKAVSLYEAQNNQVAAESLRNGLKELGIWEG</sequence>
<dbReference type="AlphaFoldDB" id="B1WX18"/>
<dbReference type="Gene3D" id="1.25.40.10">
    <property type="entry name" value="Tetratricopeptide repeat domain"/>
    <property type="match status" value="2"/>
</dbReference>
<name>B1WX18_CROS5</name>
<dbReference type="PANTHER" id="PTHR43630">
    <property type="entry name" value="POLY-BETA-1,6-N-ACETYL-D-GLUCOSAMINE SYNTHASE"/>
    <property type="match status" value="1"/>
</dbReference>
<dbReference type="Proteomes" id="UP000001203">
    <property type="component" value="Chromosome circular"/>
</dbReference>
<dbReference type="InterPro" id="IPR019734">
    <property type="entry name" value="TPR_rpt"/>
</dbReference>
<feature type="repeat" description="TPR" evidence="1">
    <location>
        <begin position="244"/>
        <end position="277"/>
    </location>
</feature>
<feature type="repeat" description="TPR" evidence="1">
    <location>
        <begin position="206"/>
        <end position="239"/>
    </location>
</feature>
<proteinExistence type="predicted"/>
<dbReference type="PROSITE" id="PS50293">
    <property type="entry name" value="TPR_REGION"/>
    <property type="match status" value="1"/>
</dbReference>
<feature type="domain" description="Glycosyltransferase 2-like" evidence="2">
    <location>
        <begin position="9"/>
        <end position="164"/>
    </location>
</feature>
<dbReference type="PROSITE" id="PS50005">
    <property type="entry name" value="TPR"/>
    <property type="match status" value="5"/>
</dbReference>
<dbReference type="Gene3D" id="3.90.550.10">
    <property type="entry name" value="Spore Coat Polysaccharide Biosynthesis Protein SpsA, Chain A"/>
    <property type="match status" value="1"/>
</dbReference>
<gene>
    <name evidence="3" type="ordered locus">cce_3139</name>
</gene>
<evidence type="ECO:0000313" key="4">
    <source>
        <dbReference type="Proteomes" id="UP000001203"/>
    </source>
</evidence>
<dbReference type="CAZy" id="GT2">
    <property type="family name" value="Glycosyltransferase Family 2"/>
</dbReference>
<dbReference type="SUPFAM" id="SSF53448">
    <property type="entry name" value="Nucleotide-diphospho-sugar transferases"/>
    <property type="match status" value="1"/>
</dbReference>
<dbReference type="PANTHER" id="PTHR43630:SF2">
    <property type="entry name" value="GLYCOSYLTRANSFERASE"/>
    <property type="match status" value="1"/>
</dbReference>
<reference evidence="3 4" key="1">
    <citation type="journal article" date="2008" name="Proc. Natl. Acad. Sci. U.S.A.">
        <title>The genome of Cyanothece 51142, a unicellular diazotrophic cyanobacterium important in the marine nitrogen cycle.</title>
        <authorList>
            <person name="Welsh E.A."/>
            <person name="Liberton M."/>
            <person name="Stoeckel J."/>
            <person name="Loh T."/>
            <person name="Elvitigala T."/>
            <person name="Wang C."/>
            <person name="Wollam A."/>
            <person name="Fulton R.S."/>
            <person name="Clifton S.W."/>
            <person name="Jacobs J.M."/>
            <person name="Aurora R."/>
            <person name="Ghosh B.K."/>
            <person name="Sherman L.A."/>
            <person name="Smith R.D."/>
            <person name="Wilson R.K."/>
            <person name="Pakrasi H.B."/>
        </authorList>
    </citation>
    <scope>NUCLEOTIDE SEQUENCE [LARGE SCALE GENOMIC DNA]</scope>
    <source>
        <strain evidence="4">ATCC 51142 / BH68</strain>
    </source>
</reference>
<evidence type="ECO:0000259" key="2">
    <source>
        <dbReference type="Pfam" id="PF00535"/>
    </source>
</evidence>
<organism evidence="3 4">
    <name type="scientific">Crocosphaera subtropica (strain ATCC 51142 / BH68)</name>
    <name type="common">Cyanothece sp. (strain ATCC 51142)</name>
    <dbReference type="NCBI Taxonomy" id="43989"/>
    <lineage>
        <taxon>Bacteria</taxon>
        <taxon>Bacillati</taxon>
        <taxon>Cyanobacteriota</taxon>
        <taxon>Cyanophyceae</taxon>
        <taxon>Oscillatoriophycideae</taxon>
        <taxon>Chroococcales</taxon>
        <taxon>Aphanothecaceae</taxon>
        <taxon>Crocosphaera</taxon>
        <taxon>Crocosphaera subtropica</taxon>
    </lineage>
</organism>